<evidence type="ECO:0000259" key="3">
    <source>
        <dbReference type="Pfam" id="PF00080"/>
    </source>
</evidence>
<evidence type="ECO:0000256" key="2">
    <source>
        <dbReference type="SAM" id="MobiDB-lite"/>
    </source>
</evidence>
<feature type="region of interest" description="Disordered" evidence="2">
    <location>
        <begin position="90"/>
        <end position="116"/>
    </location>
</feature>
<dbReference type="PROSITE" id="PS51257">
    <property type="entry name" value="PROKAR_LIPOPROTEIN"/>
    <property type="match status" value="1"/>
</dbReference>
<dbReference type="STRING" id="1437425.CSEC_2161"/>
<dbReference type="EC" id="1.15.1.1" evidence="4"/>
<evidence type="ECO:0000313" key="5">
    <source>
        <dbReference type="Proteomes" id="UP000031552"/>
    </source>
</evidence>
<dbReference type="SUPFAM" id="SSF49329">
    <property type="entry name" value="Cu,Zn superoxide dismutase-like"/>
    <property type="match status" value="1"/>
</dbReference>
<organism evidence="4 5">
    <name type="scientific">Candidatus Criblamydia sequanensis CRIB-18</name>
    <dbReference type="NCBI Taxonomy" id="1437425"/>
    <lineage>
        <taxon>Bacteria</taxon>
        <taxon>Pseudomonadati</taxon>
        <taxon>Chlamydiota</taxon>
        <taxon>Chlamydiia</taxon>
        <taxon>Parachlamydiales</taxon>
        <taxon>Candidatus Criblamydiaceae</taxon>
        <taxon>Candidatus Criblamydia</taxon>
    </lineage>
</organism>
<dbReference type="PRINTS" id="PR00068">
    <property type="entry name" value="CUZNDISMTASE"/>
</dbReference>
<accession>A0A090D0B9</accession>
<proteinExistence type="inferred from homology"/>
<dbReference type="CDD" id="cd00305">
    <property type="entry name" value="Cu-Zn_Superoxide_Dismutase"/>
    <property type="match status" value="1"/>
</dbReference>
<keyword evidence="5" id="KW-1185">Reference proteome</keyword>
<feature type="compositionally biased region" description="Basic and acidic residues" evidence="2">
    <location>
        <begin position="98"/>
        <end position="114"/>
    </location>
</feature>
<dbReference type="Gene3D" id="2.60.40.200">
    <property type="entry name" value="Superoxide dismutase, copper/zinc binding domain"/>
    <property type="match status" value="1"/>
</dbReference>
<dbReference type="EMBL" id="CCEJ010000011">
    <property type="protein sequence ID" value="CDR34967.1"/>
    <property type="molecule type" value="Genomic_DNA"/>
</dbReference>
<dbReference type="AlphaFoldDB" id="A0A090D0B9"/>
<dbReference type="RefSeq" id="WP_041018525.1">
    <property type="nucleotide sequence ID" value="NZ_CCEJ010000011.1"/>
</dbReference>
<name>A0A090D0B9_9BACT</name>
<dbReference type="InterPro" id="IPR036423">
    <property type="entry name" value="SOD-like_Cu/Zn_dom_sf"/>
</dbReference>
<gene>
    <name evidence="4" type="primary">sodc1</name>
    <name evidence="4" type="ORF">CSEC_2161</name>
</gene>
<dbReference type="InterPro" id="IPR024134">
    <property type="entry name" value="SOD_Cu/Zn_/chaperone"/>
</dbReference>
<dbReference type="eggNOG" id="COG2032">
    <property type="taxonomic scope" value="Bacteria"/>
</dbReference>
<comment type="caution">
    <text evidence="4">The sequence shown here is derived from an EMBL/GenBank/DDBJ whole genome shotgun (WGS) entry which is preliminary data.</text>
</comment>
<dbReference type="Proteomes" id="UP000031552">
    <property type="component" value="Unassembled WGS sequence"/>
</dbReference>
<feature type="domain" description="Superoxide dismutase copper/zinc binding" evidence="3">
    <location>
        <begin position="47"/>
        <end position="175"/>
    </location>
</feature>
<sequence>MLFEKHLFIFLMGSLLVLVLSCESKPRIYPDYKRAEATLISAEGSSVQGIVTFTEVEGGVRIVAVVEGLLPGKHGFHIHEIGNCSRMEQRSYGNHFNPDNEHHGGPNDSPRHAGDLGNITANLRGRAHYDAVDRLITLDGPESIVGRSIVIHKYPDDFISQPSGNSGPAVACGLIEPKE</sequence>
<reference evidence="4" key="1">
    <citation type="submission" date="2013-12" db="EMBL/GenBank/DDBJ databases">
        <authorList>
            <person name="Linke B."/>
        </authorList>
    </citation>
    <scope>NUCLEOTIDE SEQUENCE [LARGE SCALE GENOMIC DNA]</scope>
    <source>
        <strain evidence="4">CRIB-18</strain>
    </source>
</reference>
<reference evidence="4" key="2">
    <citation type="submission" date="2014-09" db="EMBL/GenBank/DDBJ databases">
        <title>Criblamydia sequanensis harbors a mega-plasmid encoding arsenite resistance.</title>
        <authorList>
            <person name="Bertelli C."/>
            <person name="Goesmann A."/>
            <person name="Greub G."/>
        </authorList>
    </citation>
    <scope>NUCLEOTIDE SEQUENCE [LARGE SCALE GENOMIC DNA]</scope>
    <source>
        <strain evidence="4">CRIB-18</strain>
    </source>
</reference>
<protein>
    <submittedName>
        <fullName evidence="4">Superoxide dismutase [Cu-Zn]</fullName>
        <ecNumber evidence="4">1.15.1.1</ecNumber>
    </submittedName>
</protein>
<evidence type="ECO:0000313" key="4">
    <source>
        <dbReference type="EMBL" id="CDR34967.1"/>
    </source>
</evidence>
<comment type="similarity">
    <text evidence="1">Belongs to the Cu-Zn superoxide dismutase family.</text>
</comment>
<dbReference type="Pfam" id="PF00080">
    <property type="entry name" value="Sod_Cu"/>
    <property type="match status" value="1"/>
</dbReference>
<evidence type="ECO:0000256" key="1">
    <source>
        <dbReference type="ARBA" id="ARBA00010457"/>
    </source>
</evidence>
<keyword evidence="4" id="KW-0560">Oxidoreductase</keyword>
<dbReference type="InterPro" id="IPR001424">
    <property type="entry name" value="SOD_Cu_Zn_dom"/>
</dbReference>
<dbReference type="GO" id="GO:0004784">
    <property type="term" value="F:superoxide dismutase activity"/>
    <property type="evidence" value="ECO:0007669"/>
    <property type="project" value="UniProtKB-EC"/>
</dbReference>
<dbReference type="GO" id="GO:0005507">
    <property type="term" value="F:copper ion binding"/>
    <property type="evidence" value="ECO:0007669"/>
    <property type="project" value="InterPro"/>
</dbReference>
<dbReference type="PANTHER" id="PTHR10003">
    <property type="entry name" value="SUPEROXIDE DISMUTASE CU-ZN -RELATED"/>
    <property type="match status" value="1"/>
</dbReference>